<name>A0A0L6UV13_9BASI</name>
<feature type="compositionally biased region" description="Acidic residues" evidence="1">
    <location>
        <begin position="184"/>
        <end position="193"/>
    </location>
</feature>
<evidence type="ECO:0000313" key="2">
    <source>
        <dbReference type="EMBL" id="KNZ52353.1"/>
    </source>
</evidence>
<dbReference type="Proteomes" id="UP000037035">
    <property type="component" value="Unassembled WGS sequence"/>
</dbReference>
<comment type="caution">
    <text evidence="2">The sequence shown here is derived from an EMBL/GenBank/DDBJ whole genome shotgun (WGS) entry which is preliminary data.</text>
</comment>
<evidence type="ECO:0000256" key="1">
    <source>
        <dbReference type="SAM" id="MobiDB-lite"/>
    </source>
</evidence>
<feature type="compositionally biased region" description="Basic residues" evidence="1">
    <location>
        <begin position="214"/>
        <end position="226"/>
    </location>
</feature>
<sequence>MDPASARLPTDLSPTSQTFYLTILHALAPLIVFREELVKTDPPDVGLAIPPIDKWLSKCARLSVHNGKSLFGRYLMICLDLRLLPLRPMSLALSLRTLQKKLILELLPHPKLSWRRTFQAKIFHPLHSAGSILPRIRHDFKRNIDAAAQAASNLQNLKLPKSLKEIVDTLATTILKTKQTAWEETGEIPEEEDIKIHTSPQTSHSSTTPQRIMKPCKKHTKVRHIPRPADLLEEDEDNLSEDHQPVKDSNSPNPSNQKDAEPAPAPETTNNPQRDQELQSNLPVIHLLQDHQLACPNDQWYFPDVIDFPLLAHFEEKAKQESTNDYISMQKITALPMSNLARLLYCLSTPSPSSISQWAKIVAACLKPMADNFYNPPPPEIINGADATIQGQCYCRFHHGLCDPKNSCSECTSYGND</sequence>
<feature type="compositionally biased region" description="Low complexity" evidence="1">
    <location>
        <begin position="197"/>
        <end position="210"/>
    </location>
</feature>
<dbReference type="AlphaFoldDB" id="A0A0L6UV13"/>
<reference evidence="2 3" key="1">
    <citation type="submission" date="2015-08" db="EMBL/GenBank/DDBJ databases">
        <title>Next Generation Sequencing and Analysis of the Genome of Puccinia sorghi L Schw, the Causal Agent of Maize Common Rust.</title>
        <authorList>
            <person name="Rochi L."/>
            <person name="Burguener G."/>
            <person name="Darino M."/>
            <person name="Turjanski A."/>
            <person name="Kreff E."/>
            <person name="Dieguez M.J."/>
            <person name="Sacco F."/>
        </authorList>
    </citation>
    <scope>NUCLEOTIDE SEQUENCE [LARGE SCALE GENOMIC DNA]</scope>
    <source>
        <strain evidence="2 3">RO10H11247</strain>
    </source>
</reference>
<dbReference type="VEuPathDB" id="FungiDB:VP01_3606g1"/>
<feature type="region of interest" description="Disordered" evidence="1">
    <location>
        <begin position="182"/>
        <end position="275"/>
    </location>
</feature>
<keyword evidence="3" id="KW-1185">Reference proteome</keyword>
<evidence type="ECO:0000313" key="3">
    <source>
        <dbReference type="Proteomes" id="UP000037035"/>
    </source>
</evidence>
<gene>
    <name evidence="2" type="ORF">VP01_3606g1</name>
</gene>
<organism evidence="2 3">
    <name type="scientific">Puccinia sorghi</name>
    <dbReference type="NCBI Taxonomy" id="27349"/>
    <lineage>
        <taxon>Eukaryota</taxon>
        <taxon>Fungi</taxon>
        <taxon>Dikarya</taxon>
        <taxon>Basidiomycota</taxon>
        <taxon>Pucciniomycotina</taxon>
        <taxon>Pucciniomycetes</taxon>
        <taxon>Pucciniales</taxon>
        <taxon>Pucciniaceae</taxon>
        <taxon>Puccinia</taxon>
    </lineage>
</organism>
<feature type="compositionally biased region" description="Polar residues" evidence="1">
    <location>
        <begin position="247"/>
        <end position="257"/>
    </location>
</feature>
<dbReference type="EMBL" id="LAVV01008620">
    <property type="protein sequence ID" value="KNZ52353.1"/>
    <property type="molecule type" value="Genomic_DNA"/>
</dbReference>
<protein>
    <submittedName>
        <fullName evidence="2">Uncharacterized protein</fullName>
    </submittedName>
</protein>
<accession>A0A0L6UV13</accession>
<proteinExistence type="predicted"/>